<proteinExistence type="predicted"/>
<dbReference type="GeneID" id="89947075"/>
<evidence type="ECO:0000313" key="2">
    <source>
        <dbReference type="EMBL" id="KAK4512669.1"/>
    </source>
</evidence>
<keyword evidence="2" id="KW-0560">Oxidoreductase</keyword>
<reference evidence="2 3" key="1">
    <citation type="submission" date="2022-11" db="EMBL/GenBank/DDBJ databases">
        <title>Mucor velutinosus strain NIH1002 WGS.</title>
        <authorList>
            <person name="Subramanian P."/>
            <person name="Mullikin J.C."/>
            <person name="Segre J.A."/>
            <person name="Zelazny A.M."/>
        </authorList>
    </citation>
    <scope>NUCLEOTIDE SEQUENCE [LARGE SCALE GENOMIC DNA]</scope>
    <source>
        <strain evidence="2 3">NIH1002</strain>
    </source>
</reference>
<dbReference type="AlphaFoldDB" id="A0AAN7D9Z2"/>
<gene>
    <name evidence="2" type="primary">FMO1_2</name>
    <name evidence="2" type="ORF">ATC70_003373</name>
</gene>
<feature type="compositionally biased region" description="Polar residues" evidence="1">
    <location>
        <begin position="1"/>
        <end position="17"/>
    </location>
</feature>
<protein>
    <submittedName>
        <fullName evidence="2">Monooxygenase</fullName>
    </submittedName>
</protein>
<name>A0AAN7D9Z2_9FUNG</name>
<feature type="region of interest" description="Disordered" evidence="1">
    <location>
        <begin position="1"/>
        <end position="24"/>
    </location>
</feature>
<evidence type="ECO:0000313" key="3">
    <source>
        <dbReference type="Proteomes" id="UP001304243"/>
    </source>
</evidence>
<dbReference type="GO" id="GO:0004497">
    <property type="term" value="F:monooxygenase activity"/>
    <property type="evidence" value="ECO:0007669"/>
    <property type="project" value="UniProtKB-KW"/>
</dbReference>
<evidence type="ECO:0000256" key="1">
    <source>
        <dbReference type="SAM" id="MobiDB-lite"/>
    </source>
</evidence>
<dbReference type="EMBL" id="JASEJX010000021">
    <property type="protein sequence ID" value="KAK4512669.1"/>
    <property type="molecule type" value="Genomic_DNA"/>
</dbReference>
<comment type="caution">
    <text evidence="2">The sequence shown here is derived from an EMBL/GenBank/DDBJ whole genome shotgun (WGS) entry which is preliminary data.</text>
</comment>
<dbReference type="RefSeq" id="XP_064679335.1">
    <property type="nucleotide sequence ID" value="XM_064822735.1"/>
</dbReference>
<dbReference type="Proteomes" id="UP001304243">
    <property type="component" value="Unassembled WGS sequence"/>
</dbReference>
<keyword evidence="2" id="KW-0503">Monooxygenase</keyword>
<keyword evidence="3" id="KW-1185">Reference proteome</keyword>
<organism evidence="2 3">
    <name type="scientific">Mucor velutinosus</name>
    <dbReference type="NCBI Taxonomy" id="708070"/>
    <lineage>
        <taxon>Eukaryota</taxon>
        <taxon>Fungi</taxon>
        <taxon>Fungi incertae sedis</taxon>
        <taxon>Mucoromycota</taxon>
        <taxon>Mucoromycotina</taxon>
        <taxon>Mucoromycetes</taxon>
        <taxon>Mucorales</taxon>
        <taxon>Mucorineae</taxon>
        <taxon>Mucoraceae</taxon>
        <taxon>Mucor</taxon>
    </lineage>
</organism>
<accession>A0AAN7D9Z2</accession>
<sequence length="76" mass="8122">MTRSSPTLSMEKAQQQFREPPPARLTINAVSANSSSARPHAISPNGYSANSPGSYTSYSSADYSSIGVLNNNIKMK</sequence>